<proteinExistence type="predicted"/>
<dbReference type="EMBL" id="CP009572">
    <property type="protein sequence ID" value="AIT08372.1"/>
    <property type="molecule type" value="Genomic_DNA"/>
</dbReference>
<reference evidence="3 4" key="1">
    <citation type="submission" date="2014-09" db="EMBL/GenBank/DDBJ databases">
        <title>Using Illumina technology Improving SMRT sequencing Genome Assembly by RASTools.</title>
        <authorList>
            <person name="Zhou Y."/>
            <person name="Ma T."/>
            <person name="Liu T."/>
        </authorList>
    </citation>
    <scope>NUCLEOTIDE SEQUENCE [LARGE SCALE GENOMIC DNA]</scope>
    <source>
        <strain evidence="3 4">ATCC 55669</strain>
        <plasmid evidence="4">Plasmid STP1</plasmid>
    </source>
</reference>
<dbReference type="Proteomes" id="UP000033200">
    <property type="component" value="Plasmid STP1"/>
</dbReference>
<dbReference type="PANTHER" id="PTHR12526:SF638">
    <property type="entry name" value="SPORE COAT PROTEIN SA"/>
    <property type="match status" value="1"/>
</dbReference>
<geneLocation type="plasmid" evidence="3 4">
    <name>STP1</name>
</geneLocation>
<dbReference type="Gene3D" id="3.40.50.2000">
    <property type="entry name" value="Glycogen Phosphorylase B"/>
    <property type="match status" value="2"/>
</dbReference>
<evidence type="ECO:0000259" key="2">
    <source>
        <dbReference type="Pfam" id="PF13477"/>
    </source>
</evidence>
<evidence type="ECO:0008006" key="5">
    <source>
        <dbReference type="Google" id="ProtNLM"/>
    </source>
</evidence>
<keyword evidence="3" id="KW-0614">Plasmid</keyword>
<dbReference type="InterPro" id="IPR028098">
    <property type="entry name" value="Glyco_trans_4-like_N"/>
</dbReference>
<dbReference type="CDD" id="cd03808">
    <property type="entry name" value="GT4_CapM-like"/>
    <property type="match status" value="1"/>
</dbReference>
<accession>A0A097ELF0</accession>
<feature type="domain" description="Glycosyl transferase family 1" evidence="1">
    <location>
        <begin position="191"/>
        <end position="353"/>
    </location>
</feature>
<name>A0A097ELF0_9SPHN</name>
<dbReference type="Pfam" id="PF13477">
    <property type="entry name" value="Glyco_trans_4_2"/>
    <property type="match status" value="1"/>
</dbReference>
<evidence type="ECO:0000259" key="1">
    <source>
        <dbReference type="Pfam" id="PF00534"/>
    </source>
</evidence>
<sequence>MGTAAKPTVLFMVNDADFFVSHRLNLAIAVRQAGYRAVVSCPPGPTTRVFGEHGIEHVETVPVRRHNGLIGQLYTLISYNRVLSTIRPDLIHLITAKPVIFGGALARLRGIPTVSAISGLGYLFTSDRPKVRLLRALVCRGYAFALNRSRSTVIFQNEVDRSIFARLQLTRHARTVIIKGSGVDLSRITVHAEPAGPPVVLLPARLLRDKGVEEFAQAARQVKAQHPSVVFRLQGKLDPENPTGLSADELARWINEGWVEHIPYSTDVDRMFADVNLVALPSYREGFPKSLVDAAAAGRAVVTTDVPGCRDAIRPGLSGSLVPVRDVAALAAAILDLIGDPIRRAVMGKEGRRLAEAEFDIKRVTEQHLELYVQALLPRAHA</sequence>
<protein>
    <recommendedName>
        <fullName evidence="5">Glycosyltransferase family 1 protein</fullName>
    </recommendedName>
</protein>
<dbReference type="HOGENOM" id="CLU_009583_8_1_5"/>
<dbReference type="SUPFAM" id="SSF53756">
    <property type="entry name" value="UDP-Glycosyltransferase/glycogen phosphorylase"/>
    <property type="match status" value="1"/>
</dbReference>
<dbReference type="Pfam" id="PF00534">
    <property type="entry name" value="Glycos_transf_1"/>
    <property type="match status" value="1"/>
</dbReference>
<gene>
    <name evidence="3" type="ORF">MC45_17665</name>
</gene>
<organism evidence="3 4">
    <name type="scientific">Sphingomonas taxi</name>
    <dbReference type="NCBI Taxonomy" id="1549858"/>
    <lineage>
        <taxon>Bacteria</taxon>
        <taxon>Pseudomonadati</taxon>
        <taxon>Pseudomonadota</taxon>
        <taxon>Alphaproteobacteria</taxon>
        <taxon>Sphingomonadales</taxon>
        <taxon>Sphingomonadaceae</taxon>
        <taxon>Sphingomonas</taxon>
    </lineage>
</organism>
<dbReference type="KEGG" id="stax:MC45_17665"/>
<dbReference type="AlphaFoldDB" id="A0A097ELF0"/>
<dbReference type="eggNOG" id="COG0438">
    <property type="taxonomic scope" value="Bacteria"/>
</dbReference>
<evidence type="ECO:0000313" key="3">
    <source>
        <dbReference type="EMBL" id="AIT08372.1"/>
    </source>
</evidence>
<keyword evidence="4" id="KW-1185">Reference proteome</keyword>
<evidence type="ECO:0000313" key="4">
    <source>
        <dbReference type="Proteomes" id="UP000033200"/>
    </source>
</evidence>
<feature type="domain" description="Glycosyltransferase subfamily 4-like N-terminal" evidence="2">
    <location>
        <begin position="9"/>
        <end position="147"/>
    </location>
</feature>
<dbReference type="PANTHER" id="PTHR12526">
    <property type="entry name" value="GLYCOSYLTRANSFERASE"/>
    <property type="match status" value="1"/>
</dbReference>
<dbReference type="GO" id="GO:0016757">
    <property type="term" value="F:glycosyltransferase activity"/>
    <property type="evidence" value="ECO:0007669"/>
    <property type="project" value="InterPro"/>
</dbReference>
<dbReference type="InterPro" id="IPR001296">
    <property type="entry name" value="Glyco_trans_1"/>
</dbReference>